<evidence type="ECO:0000313" key="3">
    <source>
        <dbReference type="Proteomes" id="UP001161017"/>
    </source>
</evidence>
<dbReference type="InterPro" id="IPR010730">
    <property type="entry name" value="HET"/>
</dbReference>
<protein>
    <recommendedName>
        <fullName evidence="1">Heterokaryon incompatibility domain-containing protein</fullName>
    </recommendedName>
</protein>
<keyword evidence="3" id="KW-1185">Reference proteome</keyword>
<dbReference type="Proteomes" id="UP001161017">
    <property type="component" value="Unassembled WGS sequence"/>
</dbReference>
<sequence length="418" mass="47359">MVPTLSDMSDGIPRALFSRSHSSFALINDSTEKYYRRLDRHGYLTSGLRRHVAISYVWSEWKDDPSSKLPNWAAMRARLHSVVGDGAPQGLRARTWGVNSCWIDCKCLDQDFAPDKDYWIPRMYEIYSEARCTILLLRNDDLTPLLKVAQEMSCRFKGKLNSTGELLTPHNCLLSQSCTELPELTEEGEHQCLNVLRSFTSGPWRRRAWIMQEILLSQNNLLSEGLEATVPADKFYAPCGILRLKRLRYDAKHTADEALQNALRPLLEKPKIELQGDNLAPFVLTRLVSKLMASRQKMAMTKTVIGLTAMHMGAIVWVQPLREFSNEALASFDKQKEFNSSRSLSHLQHAPTIVRRLALDVVDPLWTNAIFDTICEALGIRKKMGSSGSRAAAMVMYLFAFKVDDMQEKLMGLKGDTA</sequence>
<accession>A0AA43QUW8</accession>
<dbReference type="PANTHER" id="PTHR24148">
    <property type="entry name" value="ANKYRIN REPEAT DOMAIN-CONTAINING PROTEIN 39 HOMOLOG-RELATED"/>
    <property type="match status" value="1"/>
</dbReference>
<dbReference type="AlphaFoldDB" id="A0AA43QUW8"/>
<organism evidence="2 3">
    <name type="scientific">Ramalina farinacea</name>
    <dbReference type="NCBI Taxonomy" id="258253"/>
    <lineage>
        <taxon>Eukaryota</taxon>
        <taxon>Fungi</taxon>
        <taxon>Dikarya</taxon>
        <taxon>Ascomycota</taxon>
        <taxon>Pezizomycotina</taxon>
        <taxon>Lecanoromycetes</taxon>
        <taxon>OSLEUM clade</taxon>
        <taxon>Lecanoromycetidae</taxon>
        <taxon>Lecanorales</taxon>
        <taxon>Lecanorineae</taxon>
        <taxon>Ramalinaceae</taxon>
        <taxon>Ramalina</taxon>
    </lineage>
</organism>
<name>A0AA43QUW8_9LECA</name>
<gene>
    <name evidence="2" type="ORF">OHK93_004509</name>
</gene>
<dbReference type="PANTHER" id="PTHR24148:SF73">
    <property type="entry name" value="HET DOMAIN PROTEIN (AFU_ORTHOLOGUE AFUA_8G01020)"/>
    <property type="match status" value="1"/>
</dbReference>
<comment type="caution">
    <text evidence="2">The sequence shown here is derived from an EMBL/GenBank/DDBJ whole genome shotgun (WGS) entry which is preliminary data.</text>
</comment>
<proteinExistence type="predicted"/>
<feature type="domain" description="Heterokaryon incompatibility" evidence="1">
    <location>
        <begin position="52"/>
        <end position="213"/>
    </location>
</feature>
<evidence type="ECO:0000259" key="1">
    <source>
        <dbReference type="Pfam" id="PF06985"/>
    </source>
</evidence>
<reference evidence="2" key="1">
    <citation type="journal article" date="2023" name="Genome Biol. Evol.">
        <title>First Whole Genome Sequence and Flow Cytometry Genome Size Data for the Lichen-Forming Fungus Ramalina farinacea (Ascomycota).</title>
        <authorList>
            <person name="Llewellyn T."/>
            <person name="Mian S."/>
            <person name="Hill R."/>
            <person name="Leitch I.J."/>
            <person name="Gaya E."/>
        </authorList>
    </citation>
    <scope>NUCLEOTIDE SEQUENCE</scope>
    <source>
        <strain evidence="2">LIQ254RAFAR</strain>
    </source>
</reference>
<evidence type="ECO:0000313" key="2">
    <source>
        <dbReference type="EMBL" id="MDI1492727.1"/>
    </source>
</evidence>
<dbReference type="EMBL" id="JAPUFD010000021">
    <property type="protein sequence ID" value="MDI1492727.1"/>
    <property type="molecule type" value="Genomic_DNA"/>
</dbReference>
<dbReference type="InterPro" id="IPR052895">
    <property type="entry name" value="HetReg/Transcr_Mod"/>
</dbReference>
<dbReference type="Pfam" id="PF06985">
    <property type="entry name" value="HET"/>
    <property type="match status" value="1"/>
</dbReference>